<evidence type="ECO:0000256" key="1">
    <source>
        <dbReference type="ARBA" id="ARBA00004196"/>
    </source>
</evidence>
<feature type="domain" description="Guanylate cyclase" evidence="8">
    <location>
        <begin position="325"/>
        <end position="453"/>
    </location>
</feature>
<sequence length="525" mass="60040">AKLLNNLKKAGAKEVVFDIEFDTPSTDDSIFSNAIRNFGNVILASKLTRGNSVEPESILRNVSKTGFANLKVDKDGVVRKYLFSYNGNPSIALSAYKILNKMETFKDVNYLYFYGPRGVLPYYSFWSVLDDKTFLVKGIEDSANDANVFYEYLKDSTFYNKIVFVGVTLEELQDFKPVPFTSNGPMPGAEIHATALGNLFENKFINILNFKYIIIIILILTVVLLNFPFSKSIINGILFFVILAVIFIVDYYIFVKYSLWVKLIPLILATILSYIGGTTDRLIREQKERKALKSIFHKYVPGIIMEELLKNPKSIELGGEEKNMTVLFSDIEGFTTFSEGKDPKHIVGLINRYFSELTKIIFEYQGTVDKYEGDAIMAIFGAPYYYEDHPLKAVVSTLKMKERVHQLWNEDFPRLKTRFGVNTGQMIVGNMGSEERIDYTVIGDSVNLASRLEGANKQYGTEILIGEETANSVKEKIPLREIDRVRVLGTRKAIRIFEPLDLEWDDELREIVSLFHRAIEYYRNR</sequence>
<evidence type="ECO:0000256" key="7">
    <source>
        <dbReference type="SAM" id="Phobius"/>
    </source>
</evidence>
<evidence type="ECO:0000256" key="3">
    <source>
        <dbReference type="ARBA" id="ARBA00022475"/>
    </source>
</evidence>
<evidence type="ECO:0000256" key="4">
    <source>
        <dbReference type="ARBA" id="ARBA00022692"/>
    </source>
</evidence>
<name>A0A7C5DF51_UNCW3</name>
<dbReference type="Proteomes" id="UP000886110">
    <property type="component" value="Unassembled WGS sequence"/>
</dbReference>
<keyword evidence="4 7" id="KW-0812">Transmembrane</keyword>
<reference evidence="9" key="1">
    <citation type="journal article" date="2020" name="mSystems">
        <title>Genome- and Community-Level Interaction Insights into Carbon Utilization and Element Cycling Functions of Hydrothermarchaeota in Hydrothermal Sediment.</title>
        <authorList>
            <person name="Zhou Z."/>
            <person name="Liu Y."/>
            <person name="Xu W."/>
            <person name="Pan J."/>
            <person name="Luo Z.H."/>
            <person name="Li M."/>
        </authorList>
    </citation>
    <scope>NUCLEOTIDE SEQUENCE [LARGE SCALE GENOMIC DNA]</scope>
    <source>
        <strain evidence="9">HyVt-74</strain>
    </source>
</reference>
<dbReference type="AlphaFoldDB" id="A0A7C5DF51"/>
<protein>
    <submittedName>
        <fullName evidence="9">Adenylate/guanylate cyclase domain-containing protein</fullName>
    </submittedName>
</protein>
<dbReference type="CDD" id="cd07302">
    <property type="entry name" value="CHD"/>
    <property type="match status" value="1"/>
</dbReference>
<dbReference type="GO" id="GO:0035556">
    <property type="term" value="P:intracellular signal transduction"/>
    <property type="evidence" value="ECO:0007669"/>
    <property type="project" value="InterPro"/>
</dbReference>
<organism evidence="9">
    <name type="scientific">candidate division WOR-3 bacterium</name>
    <dbReference type="NCBI Taxonomy" id="2052148"/>
    <lineage>
        <taxon>Bacteria</taxon>
        <taxon>Bacteria division WOR-3</taxon>
    </lineage>
</organism>
<dbReference type="InterPro" id="IPR001054">
    <property type="entry name" value="A/G_cyclase"/>
</dbReference>
<dbReference type="SMART" id="SM01080">
    <property type="entry name" value="CHASE2"/>
    <property type="match status" value="1"/>
</dbReference>
<dbReference type="GO" id="GO:0004016">
    <property type="term" value="F:adenylate cyclase activity"/>
    <property type="evidence" value="ECO:0007669"/>
    <property type="project" value="UniProtKB-ARBA"/>
</dbReference>
<comment type="similarity">
    <text evidence="2">Belongs to the adenylyl cyclase class-3 family.</text>
</comment>
<evidence type="ECO:0000256" key="5">
    <source>
        <dbReference type="ARBA" id="ARBA00022989"/>
    </source>
</evidence>
<dbReference type="InterPro" id="IPR050697">
    <property type="entry name" value="Adenylyl/Guanylyl_Cyclase_3/4"/>
</dbReference>
<dbReference type="GO" id="GO:0006171">
    <property type="term" value="P:cAMP biosynthetic process"/>
    <property type="evidence" value="ECO:0007669"/>
    <property type="project" value="TreeGrafter"/>
</dbReference>
<dbReference type="InterPro" id="IPR007890">
    <property type="entry name" value="CHASE2"/>
</dbReference>
<evidence type="ECO:0000256" key="6">
    <source>
        <dbReference type="ARBA" id="ARBA00023136"/>
    </source>
</evidence>
<keyword evidence="5 7" id="KW-1133">Transmembrane helix</keyword>
<comment type="subcellular location">
    <subcellularLocation>
        <location evidence="1">Cell envelope</location>
    </subcellularLocation>
</comment>
<evidence type="ECO:0000313" key="9">
    <source>
        <dbReference type="EMBL" id="HHE04924.1"/>
    </source>
</evidence>
<dbReference type="PANTHER" id="PTHR43081">
    <property type="entry name" value="ADENYLATE CYCLASE, TERMINAL-DIFFERENTIATION SPECIFIC-RELATED"/>
    <property type="match status" value="1"/>
</dbReference>
<dbReference type="FunFam" id="3.30.70.1230:FF:000016">
    <property type="entry name" value="Adenylate/guanylate cyclase domain-containing protein"/>
    <property type="match status" value="1"/>
</dbReference>
<comment type="caution">
    <text evidence="9">The sequence shown here is derived from an EMBL/GenBank/DDBJ whole genome shotgun (WGS) entry which is preliminary data.</text>
</comment>
<proteinExistence type="inferred from homology"/>
<keyword evidence="6 7" id="KW-0472">Membrane</keyword>
<keyword evidence="3" id="KW-1003">Cell membrane</keyword>
<dbReference type="Pfam" id="PF05226">
    <property type="entry name" value="CHASE2"/>
    <property type="match status" value="1"/>
</dbReference>
<accession>A0A7C5DF51</accession>
<dbReference type="GO" id="GO:0030313">
    <property type="term" value="C:cell envelope"/>
    <property type="evidence" value="ECO:0007669"/>
    <property type="project" value="UniProtKB-SubCell"/>
</dbReference>
<feature type="non-terminal residue" evidence="9">
    <location>
        <position position="1"/>
    </location>
</feature>
<dbReference type="Pfam" id="PF00211">
    <property type="entry name" value="Guanylate_cyc"/>
    <property type="match status" value="1"/>
</dbReference>
<dbReference type="EMBL" id="DRTB01000194">
    <property type="protein sequence ID" value="HHE04924.1"/>
    <property type="molecule type" value="Genomic_DNA"/>
</dbReference>
<gene>
    <name evidence="9" type="ORF">ENL19_02545</name>
</gene>
<dbReference type="PANTHER" id="PTHR43081:SF1">
    <property type="entry name" value="ADENYLATE CYCLASE, TERMINAL-DIFFERENTIATION SPECIFIC"/>
    <property type="match status" value="1"/>
</dbReference>
<evidence type="ECO:0000259" key="8">
    <source>
        <dbReference type="PROSITE" id="PS50125"/>
    </source>
</evidence>
<feature type="non-terminal residue" evidence="9">
    <location>
        <position position="525"/>
    </location>
</feature>
<evidence type="ECO:0000256" key="2">
    <source>
        <dbReference type="ARBA" id="ARBA00005381"/>
    </source>
</evidence>
<feature type="transmembrane region" description="Helical" evidence="7">
    <location>
        <begin position="260"/>
        <end position="283"/>
    </location>
</feature>
<dbReference type="SMART" id="SM00044">
    <property type="entry name" value="CYCc"/>
    <property type="match status" value="1"/>
</dbReference>
<dbReference type="Gene3D" id="3.30.70.1230">
    <property type="entry name" value="Nucleotide cyclase"/>
    <property type="match status" value="1"/>
</dbReference>
<dbReference type="PROSITE" id="PS50125">
    <property type="entry name" value="GUANYLATE_CYCLASE_2"/>
    <property type="match status" value="1"/>
</dbReference>
<dbReference type="InterPro" id="IPR029787">
    <property type="entry name" value="Nucleotide_cyclase"/>
</dbReference>
<dbReference type="SUPFAM" id="SSF55073">
    <property type="entry name" value="Nucleotide cyclase"/>
    <property type="match status" value="1"/>
</dbReference>
<feature type="transmembrane region" description="Helical" evidence="7">
    <location>
        <begin position="210"/>
        <end position="229"/>
    </location>
</feature>
<feature type="transmembrane region" description="Helical" evidence="7">
    <location>
        <begin position="236"/>
        <end position="254"/>
    </location>
</feature>